<dbReference type="CDD" id="cd05233">
    <property type="entry name" value="SDR_c"/>
    <property type="match status" value="1"/>
</dbReference>
<dbReference type="SUPFAM" id="SSF51735">
    <property type="entry name" value="NAD(P)-binding Rossmann-fold domains"/>
    <property type="match status" value="1"/>
</dbReference>
<organism evidence="2 3">
    <name type="scientific">Sporosarcina limicola</name>
    <dbReference type="NCBI Taxonomy" id="34101"/>
    <lineage>
        <taxon>Bacteria</taxon>
        <taxon>Bacillati</taxon>
        <taxon>Bacillota</taxon>
        <taxon>Bacilli</taxon>
        <taxon>Bacillales</taxon>
        <taxon>Caryophanaceae</taxon>
        <taxon>Sporosarcina</taxon>
    </lineage>
</organism>
<dbReference type="NCBIfam" id="NF047420">
    <property type="entry name" value="EF_P_mod_YmfI"/>
    <property type="match status" value="1"/>
</dbReference>
<dbReference type="Gene3D" id="3.40.50.720">
    <property type="entry name" value="NAD(P)-binding Rossmann-like Domain"/>
    <property type="match status" value="1"/>
</dbReference>
<dbReference type="Pfam" id="PF13561">
    <property type="entry name" value="adh_short_C2"/>
    <property type="match status" value="1"/>
</dbReference>
<evidence type="ECO:0000313" key="3">
    <source>
        <dbReference type="Proteomes" id="UP000658225"/>
    </source>
</evidence>
<dbReference type="EC" id="1.1.1.100" evidence="2"/>
<evidence type="ECO:0000313" key="2">
    <source>
        <dbReference type="EMBL" id="MBE1553398.1"/>
    </source>
</evidence>
<dbReference type="PANTHER" id="PTHR42879">
    <property type="entry name" value="3-OXOACYL-(ACYL-CARRIER-PROTEIN) REDUCTASE"/>
    <property type="match status" value="1"/>
</dbReference>
<dbReference type="PRINTS" id="PR00081">
    <property type="entry name" value="GDHRDH"/>
</dbReference>
<dbReference type="AlphaFoldDB" id="A0A927R357"/>
<dbReference type="InterPro" id="IPR036291">
    <property type="entry name" value="NAD(P)-bd_dom_sf"/>
</dbReference>
<dbReference type="RefSeq" id="WP_192597224.1">
    <property type="nucleotide sequence ID" value="NZ_JADBEL010000002.1"/>
</dbReference>
<proteinExistence type="inferred from homology"/>
<sequence length="244" mass="26932">MMDRQYCIVLGASGGIGEAISRSLAASGWSLYLHFHENYIQVERLQLELSEAYPNAQFKTVHANFNSVDGADALAGQVRQLRAVVVANGQSMLKLLTDTTADDMDALWKVHVQNPARFISLVSSQLRNFEKSYVVMIGSIWGNTGAAGEVMYSAVKGAQHAFVKAYAKEAAYSGIRVNAVAPGWIETRMNHEIPVDEQQMVIDEIPLMTFGKPKHVAEVVNFLLSEKSDYITGEIMKVNGGWYI</sequence>
<dbReference type="EMBL" id="JADBEL010000002">
    <property type="protein sequence ID" value="MBE1553398.1"/>
    <property type="molecule type" value="Genomic_DNA"/>
</dbReference>
<dbReference type="Proteomes" id="UP000658225">
    <property type="component" value="Unassembled WGS sequence"/>
</dbReference>
<accession>A0A927R357</accession>
<comment type="similarity">
    <text evidence="1">Belongs to the short-chain dehydrogenases/reductases (SDR) family.</text>
</comment>
<name>A0A927R357_9BACL</name>
<dbReference type="InterPro" id="IPR050259">
    <property type="entry name" value="SDR"/>
</dbReference>
<evidence type="ECO:0000256" key="1">
    <source>
        <dbReference type="ARBA" id="ARBA00006484"/>
    </source>
</evidence>
<dbReference type="InterPro" id="IPR002347">
    <property type="entry name" value="SDR_fam"/>
</dbReference>
<keyword evidence="3" id="KW-1185">Reference proteome</keyword>
<gene>
    <name evidence="2" type="ORF">H4683_000472</name>
</gene>
<protein>
    <submittedName>
        <fullName evidence="2">3-oxoacyl-[acyl-carrier protein] reductase</fullName>
        <ecNumber evidence="2">1.1.1.100</ecNumber>
    </submittedName>
</protein>
<dbReference type="GO" id="GO:0004316">
    <property type="term" value="F:3-oxoacyl-[acyl-carrier-protein] reductase (NADPH) activity"/>
    <property type="evidence" value="ECO:0007669"/>
    <property type="project" value="UniProtKB-EC"/>
</dbReference>
<keyword evidence="2" id="KW-0560">Oxidoreductase</keyword>
<comment type="caution">
    <text evidence="2">The sequence shown here is derived from an EMBL/GenBank/DDBJ whole genome shotgun (WGS) entry which is preliminary data.</text>
</comment>
<reference evidence="2" key="1">
    <citation type="submission" date="2020-10" db="EMBL/GenBank/DDBJ databases">
        <title>Genomic Encyclopedia of Type Strains, Phase IV (KMG-IV): sequencing the most valuable type-strain genomes for metagenomic binning, comparative biology and taxonomic classification.</title>
        <authorList>
            <person name="Goeker M."/>
        </authorList>
    </citation>
    <scope>NUCLEOTIDE SEQUENCE</scope>
    <source>
        <strain evidence="2">DSM 13886</strain>
    </source>
</reference>
<dbReference type="PANTHER" id="PTHR42879:SF2">
    <property type="entry name" value="3-OXOACYL-[ACYL-CARRIER-PROTEIN] REDUCTASE FABG"/>
    <property type="match status" value="1"/>
</dbReference>